<dbReference type="SUPFAM" id="SSF48208">
    <property type="entry name" value="Six-hairpin glycosidases"/>
    <property type="match status" value="1"/>
</dbReference>
<organism evidence="1 2">
    <name type="scientific">Pseudobutyrivibrio ruminis</name>
    <dbReference type="NCBI Taxonomy" id="46206"/>
    <lineage>
        <taxon>Bacteria</taxon>
        <taxon>Bacillati</taxon>
        <taxon>Bacillota</taxon>
        <taxon>Clostridia</taxon>
        <taxon>Lachnospirales</taxon>
        <taxon>Lachnospiraceae</taxon>
        <taxon>Pseudobutyrivibrio</taxon>
    </lineage>
</organism>
<dbReference type="EMBL" id="SVER01000001">
    <property type="protein sequence ID" value="MBE5918254.1"/>
    <property type="molecule type" value="Genomic_DNA"/>
</dbReference>
<dbReference type="AlphaFoldDB" id="A0A927YKZ2"/>
<proteinExistence type="predicted"/>
<evidence type="ECO:0000313" key="1">
    <source>
        <dbReference type="EMBL" id="MBE5918254.1"/>
    </source>
</evidence>
<dbReference type="GO" id="GO:0005975">
    <property type="term" value="P:carbohydrate metabolic process"/>
    <property type="evidence" value="ECO:0007669"/>
    <property type="project" value="InterPro"/>
</dbReference>
<name>A0A927YKZ2_9FIRM</name>
<accession>A0A927YKZ2</accession>
<sequence length="1019" mass="116164">MEIVTKVKDEIENYGVKSEFASFLPGIAGLNGIPMWCYIVNRGQAVVSFGVQDKDHGIMEFYPAHTAYQMVERMGFRTFIKAAGKYYEPFKNPASKTKMSVYMNSLAIEDEEDGIKVKVSYTTLPGEKLAALMRVVEITNTSNVKKNLEILDGMPSLIPYGVGQESLKMMAQTTKAWMQVEDVNTNIPYYRVRVSMEDSAVVKKVDGGNFALGRLCDGTSLKVIVDPRVVFDYDLGFDTAVGFKEKALKELVQEHQNTSNELPCAFFATEKALDGNETITLYEMIGQVRNKQVLNSFLENEIDGDFFERKFDESTKLTEALTDSVATKTANKTFDSYTRYNYMDNVLRGGKPIQLGNKHTYYVYSRKHGDLERDYNYFSMSPEFYSQGNGNFRDVNQNRRCDTFFSPIVKSKNIEMFYSLIQLDGYNPLKIEQMRYESDKAKELGIDKPFTPGELAAAIMDKSDGTFDTKEAKLFDEIMADAKETVNGDFGEGYWSDHWTYNLDLIEEYLEIYPDDAKDLLYHTNVKAFDCKEKVRPRFKRYEETDNGIRQYYYLDSRDNTTKAPSFAIDKEGNEVTMPLISKLILMSAIKLATLDAYGLGVEMEGGKPGWYDALNGLPGLLGSSMNESYELARMIDFVKDVLYKYQDNIVLPKEVADFIISIHKAEQELSDSLDKWNRKNDIKEEYRSKVYEGFTGETIEISPSLIKEIFDTFSASMKASIARAVEISDGIAPAYFTYDIDEYEKTAEGIVPKHFTMVKVPYFLEGPVRFLKLGDDISAKRAMYLKVKHSDLFDKKLSMYKVNASLKDASFELGRCRAFTPGWLENESIWLHMEYKYLLELLRSGLYKEFFEDFKNAAVPFLDKDTYGRSTLENSSFIASSKNPNERIHGKGFVARLSGSTIEFISMWKLMFFGRNIFTVNEAGDLQFELTPAIPEYLIAEKDGKYYVSSTLLGNTTLRLEFDKKQDYIPGQYAITEITVNYNDGTSITENSNVLTKAAAEKIRERCANSITIKMTPK</sequence>
<evidence type="ECO:0000313" key="2">
    <source>
        <dbReference type="Proteomes" id="UP000766246"/>
    </source>
</evidence>
<dbReference type="InterPro" id="IPR008928">
    <property type="entry name" value="6-hairpin_glycosidase_sf"/>
</dbReference>
<gene>
    <name evidence="1" type="ORF">E7272_00265</name>
</gene>
<evidence type="ECO:0008006" key="3">
    <source>
        <dbReference type="Google" id="ProtNLM"/>
    </source>
</evidence>
<dbReference type="Proteomes" id="UP000766246">
    <property type="component" value="Unassembled WGS sequence"/>
</dbReference>
<protein>
    <recommendedName>
        <fullName evidence="3">Cellobiose phosphorylase</fullName>
    </recommendedName>
</protein>
<reference evidence="1" key="1">
    <citation type="submission" date="2019-04" db="EMBL/GenBank/DDBJ databases">
        <title>Evolution of Biomass-Degrading Anaerobic Consortia Revealed by Metagenomics.</title>
        <authorList>
            <person name="Peng X."/>
        </authorList>
    </citation>
    <scope>NUCLEOTIDE SEQUENCE</scope>
    <source>
        <strain evidence="1">SIG311</strain>
    </source>
</reference>
<comment type="caution">
    <text evidence="1">The sequence shown here is derived from an EMBL/GenBank/DDBJ whole genome shotgun (WGS) entry which is preliminary data.</text>
</comment>